<dbReference type="InterPro" id="IPR029063">
    <property type="entry name" value="SAM-dependent_MTases_sf"/>
</dbReference>
<name>A0ABS9KD80_9BACT</name>
<dbReference type="PROSITE" id="PS51682">
    <property type="entry name" value="SAM_OMT_I"/>
    <property type="match status" value="1"/>
</dbReference>
<dbReference type="InterPro" id="IPR050362">
    <property type="entry name" value="Cation-dep_OMT"/>
</dbReference>
<dbReference type="PANTHER" id="PTHR10509">
    <property type="entry name" value="O-METHYLTRANSFERASE-RELATED"/>
    <property type="match status" value="1"/>
</dbReference>
<dbReference type="PANTHER" id="PTHR10509:SF14">
    <property type="entry name" value="CAFFEOYL-COA O-METHYLTRANSFERASE 3-RELATED"/>
    <property type="match status" value="1"/>
</dbReference>
<dbReference type="Gene3D" id="3.40.50.150">
    <property type="entry name" value="Vaccinia Virus protein VP39"/>
    <property type="match status" value="1"/>
</dbReference>
<keyword evidence="2 4" id="KW-0808">Transferase</keyword>
<dbReference type="EC" id="2.1.1.-" evidence="4"/>
<organism evidence="4 5">
    <name type="scientific">Rhodohalobacter sulfatireducens</name>
    <dbReference type="NCBI Taxonomy" id="2911366"/>
    <lineage>
        <taxon>Bacteria</taxon>
        <taxon>Pseudomonadati</taxon>
        <taxon>Balneolota</taxon>
        <taxon>Balneolia</taxon>
        <taxon>Balneolales</taxon>
        <taxon>Balneolaceae</taxon>
        <taxon>Rhodohalobacter</taxon>
    </lineage>
</organism>
<sequence>MKLINREISEYTESFTSEESKTLKELVQVSERELEYTDMLSGPQVGMLLKMLVQISGAKRILEIGTFTGYSAIWMADALSEDGTLITLEMNERYRDISRQFFEQEEYKTKIKQKMGNALEVIPALSGFFDLIFLDADKISYPTYYEMLKPKLKIGGLFVVDNVLWGGEVLRPSDVKSRAIHKLNKMIRDDNDVDQVMIPVRDGITIVRKK</sequence>
<keyword evidence="1 4" id="KW-0489">Methyltransferase</keyword>
<reference evidence="4" key="2">
    <citation type="submission" date="2024-05" db="EMBL/GenBank/DDBJ databases">
        <title>Rhodohalobacter halophilus gen. nov., sp. nov., a moderately halophilic member of the family Balneolaceae.</title>
        <authorList>
            <person name="Xia J."/>
        </authorList>
    </citation>
    <scope>NUCLEOTIDE SEQUENCE</scope>
    <source>
        <strain evidence="4">WB101</strain>
    </source>
</reference>
<dbReference type="Pfam" id="PF01596">
    <property type="entry name" value="Methyltransf_3"/>
    <property type="match status" value="1"/>
</dbReference>
<dbReference type="Proteomes" id="UP001165366">
    <property type="component" value="Unassembled WGS sequence"/>
</dbReference>
<dbReference type="EMBL" id="JAKLWS010000009">
    <property type="protein sequence ID" value="MCG2588772.1"/>
    <property type="molecule type" value="Genomic_DNA"/>
</dbReference>
<dbReference type="CDD" id="cd02440">
    <property type="entry name" value="AdoMet_MTases"/>
    <property type="match status" value="1"/>
</dbReference>
<keyword evidence="5" id="KW-1185">Reference proteome</keyword>
<dbReference type="InterPro" id="IPR002935">
    <property type="entry name" value="SAM_O-MeTrfase"/>
</dbReference>
<dbReference type="SUPFAM" id="SSF53335">
    <property type="entry name" value="S-adenosyl-L-methionine-dependent methyltransferases"/>
    <property type="match status" value="1"/>
</dbReference>
<evidence type="ECO:0000256" key="2">
    <source>
        <dbReference type="ARBA" id="ARBA00022679"/>
    </source>
</evidence>
<dbReference type="RefSeq" id="WP_237853693.1">
    <property type="nucleotide sequence ID" value="NZ_JAKLWS010000009.1"/>
</dbReference>
<evidence type="ECO:0000256" key="1">
    <source>
        <dbReference type="ARBA" id="ARBA00022603"/>
    </source>
</evidence>
<dbReference type="GO" id="GO:0032259">
    <property type="term" value="P:methylation"/>
    <property type="evidence" value="ECO:0007669"/>
    <property type="project" value="UniProtKB-KW"/>
</dbReference>
<accession>A0ABS9KD80</accession>
<evidence type="ECO:0000313" key="4">
    <source>
        <dbReference type="EMBL" id="MCG2588772.1"/>
    </source>
</evidence>
<comment type="caution">
    <text evidence="4">The sequence shown here is derived from an EMBL/GenBank/DDBJ whole genome shotgun (WGS) entry which is preliminary data.</text>
</comment>
<evidence type="ECO:0000313" key="5">
    <source>
        <dbReference type="Proteomes" id="UP001165366"/>
    </source>
</evidence>
<reference evidence="4" key="1">
    <citation type="submission" date="2022-01" db="EMBL/GenBank/DDBJ databases">
        <authorList>
            <person name="Wang Y."/>
        </authorList>
    </citation>
    <scope>NUCLEOTIDE SEQUENCE</scope>
    <source>
        <strain evidence="4">WB101</strain>
    </source>
</reference>
<gene>
    <name evidence="4" type="ORF">L6773_09355</name>
</gene>
<proteinExistence type="predicted"/>
<dbReference type="GO" id="GO:0008168">
    <property type="term" value="F:methyltransferase activity"/>
    <property type="evidence" value="ECO:0007669"/>
    <property type="project" value="UniProtKB-KW"/>
</dbReference>
<evidence type="ECO:0000256" key="3">
    <source>
        <dbReference type="ARBA" id="ARBA00022691"/>
    </source>
</evidence>
<protein>
    <submittedName>
        <fullName evidence="4">Class I SAM-dependent methyltransferase</fullName>
        <ecNumber evidence="4">2.1.1.-</ecNumber>
    </submittedName>
</protein>
<keyword evidence="3" id="KW-0949">S-adenosyl-L-methionine</keyword>